<sequence length="140" mass="15462">MAEENIGGGDGGSRHLKLVSEGDGDPATRRAQSWSPDQIVASCITSQQMENFRAYNNVCMTLPTNDMYVFSVPLEHAGELDQGEIPLAVRQQFDANSSALSPAARITVQQSGRVWFIIDLDRKYSIRMVPTGLLVYSERL</sequence>
<reference evidence="2 3" key="1">
    <citation type="submission" date="2020-12" db="EMBL/GenBank/DDBJ databases">
        <title>Geomonas sp. Red421, isolated from paddy soil.</title>
        <authorList>
            <person name="Xu Z."/>
            <person name="Zhang Z."/>
            <person name="Masuda Y."/>
            <person name="Itoh H."/>
            <person name="Senoo K."/>
        </authorList>
    </citation>
    <scope>NUCLEOTIDE SEQUENCE [LARGE SCALE GENOMIC DNA]</scope>
    <source>
        <strain evidence="2 3">Red421</strain>
    </source>
</reference>
<accession>A0ABS0Y8F7</accession>
<dbReference type="RefSeq" id="WP_199387195.1">
    <property type="nucleotide sequence ID" value="NZ_JAEMHL010000001.1"/>
</dbReference>
<proteinExistence type="predicted"/>
<evidence type="ECO:0000313" key="3">
    <source>
        <dbReference type="Proteomes" id="UP000614714"/>
    </source>
</evidence>
<organism evidence="2 3">
    <name type="scientific">Geomonas anaerohicana</name>
    <dbReference type="NCBI Taxonomy" id="2798583"/>
    <lineage>
        <taxon>Bacteria</taxon>
        <taxon>Pseudomonadati</taxon>
        <taxon>Thermodesulfobacteriota</taxon>
        <taxon>Desulfuromonadia</taxon>
        <taxon>Geobacterales</taxon>
        <taxon>Geobacteraceae</taxon>
        <taxon>Geomonas</taxon>
    </lineage>
</organism>
<feature type="region of interest" description="Disordered" evidence="1">
    <location>
        <begin position="1"/>
        <end position="33"/>
    </location>
</feature>
<dbReference type="EMBL" id="JAEMHL010000001">
    <property type="protein sequence ID" value="MBJ6748601.1"/>
    <property type="molecule type" value="Genomic_DNA"/>
</dbReference>
<protein>
    <submittedName>
        <fullName evidence="2">Uncharacterized protein</fullName>
    </submittedName>
</protein>
<dbReference type="Proteomes" id="UP000614714">
    <property type="component" value="Unassembled WGS sequence"/>
</dbReference>
<name>A0ABS0Y8F7_9BACT</name>
<evidence type="ECO:0000256" key="1">
    <source>
        <dbReference type="SAM" id="MobiDB-lite"/>
    </source>
</evidence>
<keyword evidence="3" id="KW-1185">Reference proteome</keyword>
<evidence type="ECO:0000313" key="2">
    <source>
        <dbReference type="EMBL" id="MBJ6748601.1"/>
    </source>
</evidence>
<feature type="compositionally biased region" description="Gly residues" evidence="1">
    <location>
        <begin position="1"/>
        <end position="11"/>
    </location>
</feature>
<comment type="caution">
    <text evidence="2">The sequence shown here is derived from an EMBL/GenBank/DDBJ whole genome shotgun (WGS) entry which is preliminary data.</text>
</comment>
<gene>
    <name evidence="2" type="ORF">JFN91_00065</name>
</gene>